<proteinExistence type="predicted"/>
<dbReference type="InterPro" id="IPR008011">
    <property type="entry name" value="Complex1_LYR_dom"/>
</dbReference>
<sequence>SAQPSRGNFVLHECARVFPSFNKNEEEATQLIFDIFVWQNNNRSVLREQVRKAFKANMYETDPGKIEAMRQSAIQGLSNYMFYEAQRMVKDGEVGKPAPDG</sequence>
<evidence type="ECO:0000313" key="2">
    <source>
        <dbReference type="EMBL" id="JAC73636.1"/>
    </source>
</evidence>
<feature type="domain" description="Complex 1 LYR protein" evidence="1">
    <location>
        <begin position="38"/>
        <end position="77"/>
    </location>
</feature>
<gene>
    <name evidence="2" type="ORF">TSPGSL018_28302</name>
</gene>
<dbReference type="EMBL" id="GBEZ01012232">
    <property type="protein sequence ID" value="JAC73636.1"/>
    <property type="molecule type" value="Transcribed_RNA"/>
</dbReference>
<dbReference type="PANTHER" id="PTHR47579:SF3">
    <property type="entry name" value="COMPLEX 1 LYR PROTEIN DOMAIN-CONTAINING PROTEIN"/>
    <property type="match status" value="1"/>
</dbReference>
<dbReference type="AlphaFoldDB" id="A0A061RSY9"/>
<accession>A0A061RSY9</accession>
<protein>
    <recommendedName>
        <fullName evidence="1">Complex 1 LYR protein domain-containing protein</fullName>
    </recommendedName>
</protein>
<dbReference type="CDD" id="cd20251">
    <property type="entry name" value="Complex1_LYR_SF"/>
    <property type="match status" value="1"/>
</dbReference>
<reference evidence="2" key="1">
    <citation type="submission" date="2014-05" db="EMBL/GenBank/DDBJ databases">
        <title>The transcriptome of the halophilic microalga Tetraselmis sp. GSL018 isolated from the Great Salt Lake, Utah.</title>
        <authorList>
            <person name="Jinkerson R.E."/>
            <person name="D'Adamo S."/>
            <person name="Posewitz M.C."/>
        </authorList>
    </citation>
    <scope>NUCLEOTIDE SEQUENCE</scope>
    <source>
        <strain evidence="2">GSL018</strain>
    </source>
</reference>
<name>A0A061RSY9_9CHLO</name>
<dbReference type="PANTHER" id="PTHR47579">
    <property type="entry name" value="COMPLEX 1 LYR PROTEIN"/>
    <property type="match status" value="1"/>
</dbReference>
<feature type="non-terminal residue" evidence="2">
    <location>
        <position position="1"/>
    </location>
</feature>
<evidence type="ECO:0000259" key="1">
    <source>
        <dbReference type="Pfam" id="PF05347"/>
    </source>
</evidence>
<organism evidence="2">
    <name type="scientific">Tetraselmis sp. GSL018</name>
    <dbReference type="NCBI Taxonomy" id="582737"/>
    <lineage>
        <taxon>Eukaryota</taxon>
        <taxon>Viridiplantae</taxon>
        <taxon>Chlorophyta</taxon>
        <taxon>core chlorophytes</taxon>
        <taxon>Chlorodendrophyceae</taxon>
        <taxon>Chlorodendrales</taxon>
        <taxon>Chlorodendraceae</taxon>
        <taxon>Tetraselmis</taxon>
    </lineage>
</organism>
<dbReference type="Pfam" id="PF05347">
    <property type="entry name" value="Complex1_LYR"/>
    <property type="match status" value="1"/>
</dbReference>